<keyword evidence="4 7" id="KW-1133">Transmembrane helix</keyword>
<feature type="transmembrane region" description="Helical" evidence="7">
    <location>
        <begin position="81"/>
        <end position="100"/>
    </location>
</feature>
<sequence length="621" mass="67845">MMEFAWIIPLFPLLSFLLLIVYGKKWGSAAPYIGMLLTFASFIVSLLVLVARFENPTYKAEATWLTIGDATLTAGFEVNQLNALMLVIVSLVSFLVHMYSKGYMQGDERISVFYSYLGLFTFAMLGLVLSPNLLQTYIFWELVGVGSFLLIGFYFYKEEAKAAAKKAFIMTRIGDVALFIGMILLFWQVGSFEYDEIFASVSAGTISSEMITLTAILIFIGAVGKSGQFPLHSWLPDAMEGPTPVSALIHAATMVAAGVYLVATMFPVFAASEAALMTVAIVGAFTAIFAASIGLVQKDIKRVLAYSTVSQLGFMMLALGSAGYVAGVFHLTTHAFFKALLFLAAGSVIHAVHTQDIEKMGGLWKKLRLTGPLFLIGTLAISGVPLLSGFFSKDEILVATWVHGHTILFLLAIIAAFMTAFYMFRLFFLVFGGEARGDTNHVKESPNVMTVPMWVLAFLAIFAGYINTPWFGSFLGDWLTDGNAALGHGHIEGPIWIMGLATAVSLLGIALAWLIYSRKSLSRDWLSSRAPYAYQLVNKKYYIDEFYHFTVVKAASILSRVARLFEVIIVEGLIKLITAFITGLSKLGSRMQDGQVQTYGTVAFLGLAVLVIVLALTGGYL</sequence>
<evidence type="ECO:0000256" key="4">
    <source>
        <dbReference type="ARBA" id="ARBA00022989"/>
    </source>
</evidence>
<feature type="transmembrane region" description="Helical" evidence="7">
    <location>
        <begin position="6"/>
        <end position="23"/>
    </location>
</feature>
<dbReference type="AlphaFoldDB" id="A0A2N0ZFV5"/>
<dbReference type="PANTHER" id="PTHR42829:SF2">
    <property type="entry name" value="NADH-UBIQUINONE OXIDOREDUCTASE CHAIN 5"/>
    <property type="match status" value="1"/>
</dbReference>
<comment type="caution">
    <text evidence="10">The sequence shown here is derived from an EMBL/GenBank/DDBJ whole genome shotgun (WGS) entry which is preliminary data.</text>
</comment>
<evidence type="ECO:0000313" key="10">
    <source>
        <dbReference type="EMBL" id="PKG28400.1"/>
    </source>
</evidence>
<gene>
    <name evidence="10" type="ORF">CWS20_14430</name>
</gene>
<protein>
    <submittedName>
        <fullName evidence="10">NADH-quinone oxidoreductase subunit L</fullName>
    </submittedName>
</protein>
<evidence type="ECO:0000256" key="5">
    <source>
        <dbReference type="ARBA" id="ARBA00023136"/>
    </source>
</evidence>
<feature type="transmembrane region" description="Helical" evidence="7">
    <location>
        <begin position="495"/>
        <end position="516"/>
    </location>
</feature>
<feature type="domain" description="NADH:quinone oxidoreductase/Mrp antiporter transmembrane" evidence="8">
    <location>
        <begin position="130"/>
        <end position="419"/>
    </location>
</feature>
<dbReference type="InterPro" id="IPR001750">
    <property type="entry name" value="ND/Mrp_TM"/>
</dbReference>
<reference evidence="10 11" key="1">
    <citation type="journal article" date="2010" name="Int. J. Syst. Evol. Microbiol.">
        <title>Bacillus horneckiae sp. nov., isolated from a spacecraft-assembly clean room.</title>
        <authorList>
            <person name="Vaishampayan P."/>
            <person name="Probst A."/>
            <person name="Krishnamurthi S."/>
            <person name="Ghosh S."/>
            <person name="Osman S."/>
            <person name="McDowall A."/>
            <person name="Ruckmani A."/>
            <person name="Mayilraj S."/>
            <person name="Venkateswaran K."/>
        </authorList>
    </citation>
    <scope>NUCLEOTIDE SEQUENCE [LARGE SCALE GENOMIC DNA]</scope>
    <source>
        <strain evidence="11">1PO1SC</strain>
    </source>
</reference>
<dbReference type="NCBIfam" id="TIGR01974">
    <property type="entry name" value="NDH_I_L"/>
    <property type="match status" value="1"/>
</dbReference>
<dbReference type="PANTHER" id="PTHR42829">
    <property type="entry name" value="NADH-UBIQUINONE OXIDOREDUCTASE CHAIN 5"/>
    <property type="match status" value="1"/>
</dbReference>
<comment type="subcellular location">
    <subcellularLocation>
        <location evidence="1">Cell membrane</location>
        <topology evidence="1">Multi-pass membrane protein</topology>
    </subcellularLocation>
    <subcellularLocation>
        <location evidence="6">Membrane</location>
        <topology evidence="6">Multi-pass membrane protein</topology>
    </subcellularLocation>
</comment>
<evidence type="ECO:0000256" key="3">
    <source>
        <dbReference type="ARBA" id="ARBA00022692"/>
    </source>
</evidence>
<feature type="transmembrane region" description="Helical" evidence="7">
    <location>
        <begin position="201"/>
        <end position="224"/>
    </location>
</feature>
<dbReference type="GO" id="GO:0015990">
    <property type="term" value="P:electron transport coupled proton transport"/>
    <property type="evidence" value="ECO:0007669"/>
    <property type="project" value="TreeGrafter"/>
</dbReference>
<evidence type="ECO:0000256" key="1">
    <source>
        <dbReference type="ARBA" id="ARBA00004651"/>
    </source>
</evidence>
<evidence type="ECO:0000259" key="9">
    <source>
        <dbReference type="Pfam" id="PF00662"/>
    </source>
</evidence>
<name>A0A2N0ZFV5_9BACI</name>
<keyword evidence="11" id="KW-1185">Reference proteome</keyword>
<dbReference type="GO" id="GO:0005886">
    <property type="term" value="C:plasma membrane"/>
    <property type="evidence" value="ECO:0007669"/>
    <property type="project" value="UniProtKB-SubCell"/>
</dbReference>
<evidence type="ECO:0000313" key="11">
    <source>
        <dbReference type="Proteomes" id="UP000233343"/>
    </source>
</evidence>
<feature type="transmembrane region" description="Helical" evidence="7">
    <location>
        <begin position="137"/>
        <end position="156"/>
    </location>
</feature>
<proteinExistence type="inferred from homology"/>
<feature type="transmembrane region" description="Helical" evidence="7">
    <location>
        <begin position="275"/>
        <end position="296"/>
    </location>
</feature>
<feature type="domain" description="NADH-Ubiquinone oxidoreductase (complex I) chain 5 N-terminal" evidence="9">
    <location>
        <begin position="64"/>
        <end position="114"/>
    </location>
</feature>
<accession>A0A2N0ZFV5</accession>
<dbReference type="NCBIfam" id="NF005141">
    <property type="entry name" value="PRK06590.1"/>
    <property type="match status" value="1"/>
</dbReference>
<dbReference type="InterPro" id="IPR001516">
    <property type="entry name" value="Proton_antipo_N"/>
</dbReference>
<dbReference type="Pfam" id="PF00662">
    <property type="entry name" value="Proton_antipo_N"/>
    <property type="match status" value="1"/>
</dbReference>
<keyword evidence="3 6" id="KW-0812">Transmembrane</keyword>
<dbReference type="InterPro" id="IPR003945">
    <property type="entry name" value="NU5C-like"/>
</dbReference>
<dbReference type="GO" id="GO:0042773">
    <property type="term" value="P:ATP synthesis coupled electron transport"/>
    <property type="evidence" value="ECO:0007669"/>
    <property type="project" value="InterPro"/>
</dbReference>
<dbReference type="Gene3D" id="1.20.5.2700">
    <property type="match status" value="1"/>
</dbReference>
<dbReference type="STRING" id="549687.GCA_001636335_03010"/>
<feature type="transmembrane region" description="Helical" evidence="7">
    <location>
        <begin position="303"/>
        <end position="329"/>
    </location>
</feature>
<evidence type="ECO:0000259" key="8">
    <source>
        <dbReference type="Pfam" id="PF00361"/>
    </source>
</evidence>
<dbReference type="RefSeq" id="WP_066189224.1">
    <property type="nucleotide sequence ID" value="NZ_JAMAUX010000004.1"/>
</dbReference>
<feature type="transmembrane region" description="Helical" evidence="7">
    <location>
        <begin position="112"/>
        <end position="131"/>
    </location>
</feature>
<evidence type="ECO:0000256" key="7">
    <source>
        <dbReference type="SAM" id="Phobius"/>
    </source>
</evidence>
<comment type="similarity">
    <text evidence="2">Belongs to the CPA3 antiporters (TC 2.A.63) subunit A family.</text>
</comment>
<dbReference type="Proteomes" id="UP000233343">
    <property type="component" value="Unassembled WGS sequence"/>
</dbReference>
<dbReference type="GO" id="GO:0008137">
    <property type="term" value="F:NADH dehydrogenase (ubiquinone) activity"/>
    <property type="evidence" value="ECO:0007669"/>
    <property type="project" value="InterPro"/>
</dbReference>
<organism evidence="10 11">
    <name type="scientific">Cytobacillus horneckiae</name>
    <dbReference type="NCBI Taxonomy" id="549687"/>
    <lineage>
        <taxon>Bacteria</taxon>
        <taxon>Bacillati</taxon>
        <taxon>Bacillota</taxon>
        <taxon>Bacilli</taxon>
        <taxon>Bacillales</taxon>
        <taxon>Bacillaceae</taxon>
        <taxon>Cytobacillus</taxon>
    </lineage>
</organism>
<feature type="transmembrane region" description="Helical" evidence="7">
    <location>
        <begin position="407"/>
        <end position="432"/>
    </location>
</feature>
<feature type="transmembrane region" description="Helical" evidence="7">
    <location>
        <begin position="245"/>
        <end position="269"/>
    </location>
</feature>
<feature type="transmembrane region" description="Helical" evidence="7">
    <location>
        <begin position="596"/>
        <end position="616"/>
    </location>
</feature>
<dbReference type="PRINTS" id="PR01435">
    <property type="entry name" value="NPOXDRDTASE5"/>
</dbReference>
<dbReference type="GO" id="GO:0003954">
    <property type="term" value="F:NADH dehydrogenase activity"/>
    <property type="evidence" value="ECO:0007669"/>
    <property type="project" value="TreeGrafter"/>
</dbReference>
<feature type="transmembrane region" description="Helical" evidence="7">
    <location>
        <begin position="30"/>
        <end position="51"/>
    </location>
</feature>
<feature type="transmembrane region" description="Helical" evidence="7">
    <location>
        <begin position="373"/>
        <end position="392"/>
    </location>
</feature>
<dbReference type="PRINTS" id="PR01434">
    <property type="entry name" value="NADHDHGNASE5"/>
</dbReference>
<dbReference type="InterPro" id="IPR018393">
    <property type="entry name" value="NADHpl_OxRdtase_5_subgr"/>
</dbReference>
<feature type="transmembrane region" description="Helical" evidence="7">
    <location>
        <begin position="453"/>
        <end position="475"/>
    </location>
</feature>
<evidence type="ECO:0000256" key="6">
    <source>
        <dbReference type="RuleBase" id="RU000320"/>
    </source>
</evidence>
<keyword evidence="5 7" id="KW-0472">Membrane</keyword>
<feature type="transmembrane region" description="Helical" evidence="7">
    <location>
        <begin position="168"/>
        <end position="189"/>
    </location>
</feature>
<dbReference type="EMBL" id="PISD01000030">
    <property type="protein sequence ID" value="PKG28400.1"/>
    <property type="molecule type" value="Genomic_DNA"/>
</dbReference>
<evidence type="ECO:0000256" key="2">
    <source>
        <dbReference type="ARBA" id="ARBA00008483"/>
    </source>
</evidence>
<feature type="transmembrane region" description="Helical" evidence="7">
    <location>
        <begin position="564"/>
        <end position="584"/>
    </location>
</feature>
<feature type="transmembrane region" description="Helical" evidence="7">
    <location>
        <begin position="335"/>
        <end position="352"/>
    </location>
</feature>
<dbReference type="Pfam" id="PF00361">
    <property type="entry name" value="Proton_antipo_M"/>
    <property type="match status" value="1"/>
</dbReference>